<dbReference type="InterPro" id="IPR010268">
    <property type="entry name" value="PaREP1"/>
</dbReference>
<dbReference type="PANTHER" id="PTHR34237:SF1">
    <property type="entry name" value="PAREP8"/>
    <property type="match status" value="1"/>
</dbReference>
<evidence type="ECO:0000313" key="1">
    <source>
        <dbReference type="EMBL" id="OIP38366.1"/>
    </source>
</evidence>
<dbReference type="PANTHER" id="PTHR34237">
    <property type="entry name" value="PAREP8-RELATED"/>
    <property type="match status" value="1"/>
</dbReference>
<dbReference type="STRING" id="1817895.AUJ95_06870"/>
<organism evidence="1 2">
    <name type="scientific">Candidatus Desantisbacteria bacterium CG2_30_40_21</name>
    <dbReference type="NCBI Taxonomy" id="1817895"/>
    <lineage>
        <taxon>Bacteria</taxon>
        <taxon>Candidatus Desantisiibacteriota</taxon>
    </lineage>
</organism>
<evidence type="ECO:0008006" key="3">
    <source>
        <dbReference type="Google" id="ProtNLM"/>
    </source>
</evidence>
<reference evidence="1 2" key="1">
    <citation type="journal article" date="2016" name="Environ. Microbiol.">
        <title>Genomic resolution of a cold subsurface aquifer community provides metabolic insights for novel microbes adapted to high CO concentrations.</title>
        <authorList>
            <person name="Probst A.J."/>
            <person name="Castelle C.J."/>
            <person name="Singh A."/>
            <person name="Brown C.T."/>
            <person name="Anantharaman K."/>
            <person name="Sharon I."/>
            <person name="Hug L.A."/>
            <person name="Burstein D."/>
            <person name="Emerson J.B."/>
            <person name="Thomas B.C."/>
            <person name="Banfield J.F."/>
        </authorList>
    </citation>
    <scope>NUCLEOTIDE SEQUENCE [LARGE SCALE GENOMIC DNA]</scope>
    <source>
        <strain evidence="1">CG2_30_40_21</strain>
    </source>
</reference>
<dbReference type="Gene3D" id="1.20.120.330">
    <property type="entry name" value="Nucleotidyltransferases domain 2"/>
    <property type="match status" value="1"/>
</dbReference>
<sequence>MDKVEEYVSSSQSYLNEADGMLKKQDYSKAGEMLWGAVAALIKAIGIMRGKPVKSGHYELIKAAKEIAELMQDEKLRKTIVKDASALHANYYEDFIDIDEFPEYWNTVTEAYSKLMEFLFANYTTGGYDDCC</sequence>
<gene>
    <name evidence="1" type="ORF">AUJ95_06870</name>
</gene>
<dbReference type="EMBL" id="MNYI01000180">
    <property type="protein sequence ID" value="OIP38366.1"/>
    <property type="molecule type" value="Genomic_DNA"/>
</dbReference>
<name>A0A1J5E4V7_9BACT</name>
<comment type="caution">
    <text evidence="1">The sequence shown here is derived from an EMBL/GenBank/DDBJ whole genome shotgun (WGS) entry which is preliminary data.</text>
</comment>
<protein>
    <recommendedName>
        <fullName evidence="3">HEPN domain-containing protein</fullName>
    </recommendedName>
</protein>
<dbReference type="AlphaFoldDB" id="A0A1J5E4V7"/>
<dbReference type="Pfam" id="PF05942">
    <property type="entry name" value="PaREP1"/>
    <property type="match status" value="1"/>
</dbReference>
<evidence type="ECO:0000313" key="2">
    <source>
        <dbReference type="Proteomes" id="UP000183085"/>
    </source>
</evidence>
<dbReference type="Proteomes" id="UP000183085">
    <property type="component" value="Unassembled WGS sequence"/>
</dbReference>
<proteinExistence type="predicted"/>
<accession>A0A1J5E4V7</accession>